<sequence length="851" mass="92353">MSHAPVIEPPEPAHAAQRSTSPQRPVIDAAIDRACNRIAPVWPLKHFVAVNPFLGFSDQSFSATCATLRRLAGVDMLMPRRFYREALANGQIEDRDLEAAIAATSGPRAMMSDVAALRRAAAREPVAKRPKAVVATVAEVLDGLAAGDRQASRTAFMIDEISKWSAAYFDQGQAAWKLPLRALPPYAAWRATIRFDRNPETMGIKGFRKAVAAMPDDPRQAIVAVVAALGIPERAVEDYLHRALIDIGGWAAHARYRAWDNALYGRDDDTLVQLLAIRVVWGYALFLERADPTFTAAWVKAMADAATLPGDERLGDDPELALDLILHEAYEASYQRQLLARLAQHFAAPPAVPEGARRAFQAAFCIDVRSEVYRRALETVCPDVGTIGFAGFFGFPIEYVPIGRNSGGAQCPVLLKPTFVVREAVAGATEPEEAAILNLRLLRRRAARAWKAFKLSAVSSFTYVETAGLLFAGKLVGDSAGLTRTVSDPTTDGLDKGVIGRIGPSLEPRAVGGRLTGFDDGQRVAMAEAVLRAMSMTQDFARLVLLTGHGSTTVNNPHASALDCGACGGHTGEANARVAAAILNDPGVRTGLAGKGIVIPEDTRFLGCLHDTTTDEVRIFDADNLPKSLAADLAGLRVVLAQASSLARAERALLLGIDRTADVDHAVKARSRDWAQVRPEWGLAGNAVFIAAPRARTRGLDLGGRAFLHDYDWRRDDGFGVLALIITAPMVVASWINLQYYGSTVNNRAFGSGNKVLHNVVGQLGVLEGNSGDLKVGLPWQAVHDGERFVHEPLRLNVFIEAPEEVLNQMIEIHASVRQLVDNGWVHLFRIDEDGRTIRRYARSLTWETVE</sequence>
<evidence type="ECO:0000256" key="2">
    <source>
        <dbReference type="ARBA" id="ARBA00022475"/>
    </source>
</evidence>
<keyword evidence="2 6" id="KW-1003">Cell membrane</keyword>
<comment type="caution">
    <text evidence="8">The sequence shown here is derived from an EMBL/GenBank/DDBJ whole genome shotgun (WGS) entry which is preliminary data.</text>
</comment>
<keyword evidence="3 6" id="KW-0479">Metal-binding</keyword>
<keyword evidence="4 6" id="KW-0862">Zinc</keyword>
<feature type="binding site" evidence="6">
    <location>
        <position position="549"/>
    </location>
    <ligand>
        <name>Zn(2+)</name>
        <dbReference type="ChEBI" id="CHEBI:29105"/>
    </ligand>
</feature>
<proteinExistence type="inferred from homology"/>
<evidence type="ECO:0000313" key="9">
    <source>
        <dbReference type="Proteomes" id="UP000321523"/>
    </source>
</evidence>
<evidence type="ECO:0000313" key="8">
    <source>
        <dbReference type="EMBL" id="GEO42877.1"/>
    </source>
</evidence>
<comment type="function">
    <text evidence="6">Part of an energy-coupled inorganic carbon pump.</text>
</comment>
<comment type="subunit">
    <text evidence="6">Forms a complex with DabB.</text>
</comment>
<dbReference type="InterPro" id="IPR018752">
    <property type="entry name" value="DabA"/>
</dbReference>
<dbReference type="GO" id="GO:0008270">
    <property type="term" value="F:zinc ion binding"/>
    <property type="evidence" value="ECO:0007669"/>
    <property type="project" value="UniProtKB-UniRule"/>
</dbReference>
<dbReference type="GO" id="GO:0005886">
    <property type="term" value="C:plasma membrane"/>
    <property type="evidence" value="ECO:0007669"/>
    <property type="project" value="UniProtKB-SubCell"/>
</dbReference>
<feature type="binding site" evidence="6">
    <location>
        <position position="367"/>
    </location>
    <ligand>
        <name>Zn(2+)</name>
        <dbReference type="ChEBI" id="CHEBI:29105"/>
    </ligand>
</feature>
<evidence type="ECO:0000256" key="3">
    <source>
        <dbReference type="ARBA" id="ARBA00022723"/>
    </source>
</evidence>
<feature type="binding site" evidence="6">
    <location>
        <position position="365"/>
    </location>
    <ligand>
        <name>Zn(2+)</name>
        <dbReference type="ChEBI" id="CHEBI:29105"/>
    </ligand>
</feature>
<keyword evidence="5 6" id="KW-0472">Membrane</keyword>
<protein>
    <recommendedName>
        <fullName evidence="6">Probable inorganic carbon transporter subunit DabA</fullName>
    </recommendedName>
</protein>
<dbReference type="OrthoDB" id="9805101at2"/>
<dbReference type="PANTHER" id="PTHR38344">
    <property type="entry name" value="UPF0753 PROTEIN AQ_863"/>
    <property type="match status" value="1"/>
</dbReference>
<accession>A0A512E2F2</accession>
<dbReference type="PANTHER" id="PTHR38344:SF1">
    <property type="entry name" value="INORGANIC CARBON TRANSPORTER SUBUNIT DABA-RELATED"/>
    <property type="match status" value="1"/>
</dbReference>
<dbReference type="Proteomes" id="UP000321523">
    <property type="component" value="Unassembled WGS sequence"/>
</dbReference>
<organism evidence="8 9">
    <name type="scientific">Skermanella aerolata</name>
    <dbReference type="NCBI Taxonomy" id="393310"/>
    <lineage>
        <taxon>Bacteria</taxon>
        <taxon>Pseudomonadati</taxon>
        <taxon>Pseudomonadota</taxon>
        <taxon>Alphaproteobacteria</taxon>
        <taxon>Rhodospirillales</taxon>
        <taxon>Azospirillaceae</taxon>
        <taxon>Skermanella</taxon>
    </lineage>
</organism>
<dbReference type="EMBL" id="BJYZ01000053">
    <property type="protein sequence ID" value="GEO42877.1"/>
    <property type="molecule type" value="Genomic_DNA"/>
</dbReference>
<feature type="region of interest" description="Disordered" evidence="7">
    <location>
        <begin position="1"/>
        <end position="23"/>
    </location>
</feature>
<dbReference type="RefSeq" id="WP_084721346.1">
    <property type="nucleotide sequence ID" value="NZ_BJYZ01000053.1"/>
</dbReference>
<name>A0A512E2F2_9PROT</name>
<keyword evidence="9" id="KW-1185">Reference proteome</keyword>
<dbReference type="Pfam" id="PF10070">
    <property type="entry name" value="DabA"/>
    <property type="match status" value="1"/>
</dbReference>
<gene>
    <name evidence="6" type="primary">dabA</name>
    <name evidence="8" type="ORF">SAE02_70250</name>
</gene>
<comment type="subcellular location">
    <subcellularLocation>
        <location evidence="6">Cell membrane</location>
        <topology evidence="6">Peripheral membrane protein</topology>
    </subcellularLocation>
</comment>
<evidence type="ECO:0000256" key="5">
    <source>
        <dbReference type="ARBA" id="ARBA00023136"/>
    </source>
</evidence>
<dbReference type="AlphaFoldDB" id="A0A512E2F2"/>
<dbReference type="HAMAP" id="MF_01871">
    <property type="entry name" value="DabA"/>
    <property type="match status" value="1"/>
</dbReference>
<feature type="binding site" evidence="6">
    <location>
        <position position="564"/>
    </location>
    <ligand>
        <name>Zn(2+)</name>
        <dbReference type="ChEBI" id="CHEBI:29105"/>
    </ligand>
</feature>
<evidence type="ECO:0000256" key="4">
    <source>
        <dbReference type="ARBA" id="ARBA00022833"/>
    </source>
</evidence>
<comment type="cofactor">
    <cofactor evidence="6">
        <name>Zn(2+)</name>
        <dbReference type="ChEBI" id="CHEBI:29105"/>
    </cofactor>
</comment>
<evidence type="ECO:0000256" key="7">
    <source>
        <dbReference type="SAM" id="MobiDB-lite"/>
    </source>
</evidence>
<evidence type="ECO:0000256" key="6">
    <source>
        <dbReference type="HAMAP-Rule" id="MF_01871"/>
    </source>
</evidence>
<comment type="similarity">
    <text evidence="6">Belongs to the inorganic carbon transporter (TC 9.A.2) DabA family.</text>
</comment>
<evidence type="ECO:0000256" key="1">
    <source>
        <dbReference type="ARBA" id="ARBA00022448"/>
    </source>
</evidence>
<reference evidence="8 9" key="1">
    <citation type="submission" date="2019-07" db="EMBL/GenBank/DDBJ databases">
        <title>Whole genome shotgun sequence of Skermanella aerolata NBRC 106429.</title>
        <authorList>
            <person name="Hosoyama A."/>
            <person name="Uohara A."/>
            <person name="Ohji S."/>
            <person name="Ichikawa N."/>
        </authorList>
    </citation>
    <scope>NUCLEOTIDE SEQUENCE [LARGE SCALE GENOMIC DNA]</scope>
    <source>
        <strain evidence="8 9">NBRC 106429</strain>
    </source>
</reference>
<keyword evidence="1 6" id="KW-0813">Transport</keyword>